<gene>
    <name evidence="1" type="ORF">PSYPI_01205</name>
</gene>
<dbReference type="PATRIC" id="fig|629263.4.peg.204"/>
<dbReference type="Proteomes" id="UP000004986">
    <property type="component" value="Unassembled WGS sequence"/>
</dbReference>
<accession>F3G207</accession>
<evidence type="ECO:0000313" key="1">
    <source>
        <dbReference type="EMBL" id="EGH41107.1"/>
    </source>
</evidence>
<dbReference type="EMBL" id="AEAI01000049">
    <property type="protein sequence ID" value="EGH41107.1"/>
    <property type="molecule type" value="Genomic_DNA"/>
</dbReference>
<sequence>GPAVFAEDSRFAKDRSGVERTDSFTLSTAAEAGKITRETAEKALIQATSRLQQRLADQQAQVSPVEGSRYRQENSVLDDAFARRVSDTLNNADPRRALQVEIEACGVAMSLGARGVKTVVQQAPKVIRQARSVASPKGMSPRAT</sequence>
<dbReference type="BioCyc" id="PSYR629263:G11X0-214-MONOMER"/>
<proteinExistence type="predicted"/>
<organism evidence="1 2">
    <name type="scientific">Pseudomonas syringae pv. pisi str. 1704B</name>
    <dbReference type="NCBI Taxonomy" id="629263"/>
    <lineage>
        <taxon>Bacteria</taxon>
        <taxon>Pseudomonadati</taxon>
        <taxon>Pseudomonadota</taxon>
        <taxon>Gammaproteobacteria</taxon>
        <taxon>Pseudomonadales</taxon>
        <taxon>Pseudomonadaceae</taxon>
        <taxon>Pseudomonas</taxon>
        <taxon>Pseudomonas syringae</taxon>
    </lineage>
</organism>
<protein>
    <submittedName>
        <fullName evidence="1">Type III effector HopX1</fullName>
    </submittedName>
</protein>
<reference evidence="1 2" key="1">
    <citation type="journal article" date="2011" name="PLoS Pathog.">
        <title>Dynamic evolution of pathogenicity revealed by sequencing and comparative genomics of 19 Pseudomonas syringae isolates.</title>
        <authorList>
            <person name="Baltrus D.A."/>
            <person name="Nishimura M.T."/>
            <person name="Romanchuk A."/>
            <person name="Chang J.H."/>
            <person name="Mukhtar M.S."/>
            <person name="Cherkis K."/>
            <person name="Roach J."/>
            <person name="Grant S.R."/>
            <person name="Jones C.D."/>
            <person name="Dangl J.L."/>
        </authorList>
    </citation>
    <scope>NUCLEOTIDE SEQUENCE [LARGE SCALE GENOMIC DNA]</scope>
    <source>
        <strain evidence="1 2">1704B</strain>
    </source>
</reference>
<dbReference type="HOGENOM" id="CLU_1800611_0_0_6"/>
<keyword evidence="2" id="KW-1185">Reference proteome</keyword>
<comment type="caution">
    <text evidence="1">The sequence shown here is derived from an EMBL/GenBank/DDBJ whole genome shotgun (WGS) entry which is preliminary data.</text>
</comment>
<evidence type="ECO:0000313" key="2">
    <source>
        <dbReference type="Proteomes" id="UP000004986"/>
    </source>
</evidence>
<name>F3G207_PSESJ</name>
<dbReference type="AlphaFoldDB" id="F3G207"/>
<feature type="non-terminal residue" evidence="1">
    <location>
        <position position="1"/>
    </location>
</feature>